<evidence type="ECO:0000256" key="1">
    <source>
        <dbReference type="SAM" id="MobiDB-lite"/>
    </source>
</evidence>
<comment type="caution">
    <text evidence="3">The sequence shown here is derived from an EMBL/GenBank/DDBJ whole genome shotgun (WGS) entry which is preliminary data.</text>
</comment>
<feature type="signal peptide" evidence="2">
    <location>
        <begin position="1"/>
        <end position="24"/>
    </location>
</feature>
<evidence type="ECO:0000313" key="4">
    <source>
        <dbReference type="Proteomes" id="UP000093918"/>
    </source>
</evidence>
<dbReference type="PROSITE" id="PS51257">
    <property type="entry name" value="PROKAR_LIPOPROTEIN"/>
    <property type="match status" value="1"/>
</dbReference>
<protein>
    <recommendedName>
        <fullName evidence="5">DUF3558 domain-containing protein</fullName>
    </recommendedName>
</protein>
<sequence length="198" mass="19711">MTRRLVPLVLVFAAAALTAGCTPAAEGTGAGTDGSTPAANAPSAPSAAPEDEGTRAFASPDCTAVEAVVAPYIDGLVAREDNGSDEYGTLCGWEAPEGTIDLDDIRSVEVSISPDPAPPLSAAELETIGFTPIPDADVEAAGGIAYTAGTTVAVAGVIVTTVALPDVEVIVTGGQWDDRPALDGPAAVDVAARLLGLR</sequence>
<organism evidence="3 4">
    <name type="scientific">Microbacterium arborescens</name>
    <dbReference type="NCBI Taxonomy" id="33883"/>
    <lineage>
        <taxon>Bacteria</taxon>
        <taxon>Bacillati</taxon>
        <taxon>Actinomycetota</taxon>
        <taxon>Actinomycetes</taxon>
        <taxon>Micrococcales</taxon>
        <taxon>Microbacteriaceae</taxon>
        <taxon>Microbacterium</taxon>
    </lineage>
</organism>
<proteinExistence type="predicted"/>
<feature type="region of interest" description="Disordered" evidence="1">
    <location>
        <begin position="26"/>
        <end position="55"/>
    </location>
</feature>
<gene>
    <name evidence="3" type="ORF">A9Z40_13880</name>
</gene>
<evidence type="ECO:0000256" key="2">
    <source>
        <dbReference type="SAM" id="SignalP"/>
    </source>
</evidence>
<accession>A0ABX2WKP8</accession>
<dbReference type="EMBL" id="LZEM01000007">
    <property type="protein sequence ID" value="OAZ43782.1"/>
    <property type="molecule type" value="Genomic_DNA"/>
</dbReference>
<evidence type="ECO:0008006" key="5">
    <source>
        <dbReference type="Google" id="ProtNLM"/>
    </source>
</evidence>
<evidence type="ECO:0000313" key="3">
    <source>
        <dbReference type="EMBL" id="OAZ43782.1"/>
    </source>
</evidence>
<name>A0ABX2WKP8_9MICO</name>
<feature type="compositionally biased region" description="Low complexity" evidence="1">
    <location>
        <begin position="37"/>
        <end position="48"/>
    </location>
</feature>
<keyword evidence="4" id="KW-1185">Reference proteome</keyword>
<keyword evidence="2" id="KW-0732">Signal</keyword>
<feature type="chain" id="PRO_5045814867" description="DUF3558 domain-containing protein" evidence="2">
    <location>
        <begin position="25"/>
        <end position="198"/>
    </location>
</feature>
<dbReference type="Proteomes" id="UP000093918">
    <property type="component" value="Unassembled WGS sequence"/>
</dbReference>
<reference evidence="4" key="1">
    <citation type="submission" date="2016-06" db="EMBL/GenBank/DDBJ databases">
        <title>Genome sequencing of cellulolytic organisms.</title>
        <authorList>
            <person name="Bohra V."/>
            <person name="Dafale N.A."/>
            <person name="Purohit H.J."/>
        </authorList>
    </citation>
    <scope>NUCLEOTIDE SEQUENCE [LARGE SCALE GENOMIC DNA]</scope>
    <source>
        <strain evidence="4">ND21</strain>
    </source>
</reference>